<dbReference type="PANTHER" id="PTHR43690">
    <property type="entry name" value="NARDILYSIN"/>
    <property type="match status" value="1"/>
</dbReference>
<evidence type="ECO:0000313" key="9">
    <source>
        <dbReference type="Proteomes" id="UP000600865"/>
    </source>
</evidence>
<accession>A0A918KJ67</accession>
<keyword evidence="9" id="KW-1185">Reference proteome</keyword>
<evidence type="ECO:0000259" key="7">
    <source>
        <dbReference type="Pfam" id="PF05193"/>
    </source>
</evidence>
<feature type="domain" description="Peptidase M16 N-terminal" evidence="6">
    <location>
        <begin position="62"/>
        <end position="153"/>
    </location>
</feature>
<comment type="caution">
    <text evidence="8">The sequence shown here is derived from an EMBL/GenBank/DDBJ whole genome shotgun (WGS) entry which is preliminary data.</text>
</comment>
<evidence type="ECO:0000256" key="3">
    <source>
        <dbReference type="ARBA" id="ARBA00022801"/>
    </source>
</evidence>
<keyword evidence="4" id="KW-0862">Zinc</keyword>
<evidence type="ECO:0000256" key="5">
    <source>
        <dbReference type="ARBA" id="ARBA00023049"/>
    </source>
</evidence>
<dbReference type="RefSeq" id="WP_189583376.1">
    <property type="nucleotide sequence ID" value="NZ_BMYV01000001.1"/>
</dbReference>
<sequence length="955" mass="103592">MTSTLPKNLERHFRNSLLCFAAPLALIACQPASVDTAAPAKSEAALDLAFEKITLDNGLDVVFHVDRSDPVVAINLAAHVGSARETEGRTGFAHLFEHLLFLDSENLGYGGLDEMNTRIGGEGTNGFTTNDMTQYFQAVPKDALEKVIWAEADKLGWFIKTVSQDVIDNEKQVVKNEKRQRVDNAPYGHNWYAVGKALYPTDHPYNWQVIGSLEDLDAASLKDTQDFFARWYVPNNVTVTISGDFDVAEAKTLVEKYFGEIPRGQDVSAATPRPGKIDSDIKLIHEDNFATVPRLTHVWPTVEQYHPDSYALEMLSSYLTEGKTAPFNEVLVDEEKLSPGLGAFSNTSEIAGEFYLIAPSNAGTDLDALMPAIDTAFARFEETGIPQKDLDRIKAKIEVDFYGNFDSALNKAIALSEYNLFTDNPGAYKDDLAGYRGVTRDDVMRVYETYIKDKPAVITSFVPKGEPALGVEGSAKADVVEEVIVEGEGAAVEFDPAARVIENPTPSTFDRKVEPAFGAGYDLPSPTIWQTKYDNGLNVLGLASDEIPVINFTLRLDAGHLRNPITAPALAGMTADMLSKGTVNKTTAELEEAIGALGSTINISAGNTGAFVSGTTLSRNFDATMALVKEMTFEPRWDAAEFATLKNQVAQAITQSEGNPNSIARRELAELRYSSTSPLHHAGGTGYGSADALEAITLEDLKAFHAGHYTLNGATLRVAGDYTEASVESAFNLDDLGAGKTLPAVSSDLTPVGEAQIYFYDVPGAKQSVLRLSRPALAATDKDYPLAEAVNFPLGGIYTSKLNTQLRVEKGYTYGIRSGFDGSRENGTFAVSSSVRTNVTKESLELIRKILSEHGPETTEDQLAELKDALLRGQALKTETLRDKLGVLGEIDAYGYAPDYRAQNAKAIAAMTLADFKRIAATHLNPDAMQYLIVGDAATQMEPVKSLGLPVTEIE</sequence>
<dbReference type="Pfam" id="PF05193">
    <property type="entry name" value="Peptidase_M16_C"/>
    <property type="match status" value="2"/>
</dbReference>
<evidence type="ECO:0000256" key="4">
    <source>
        <dbReference type="ARBA" id="ARBA00022833"/>
    </source>
</evidence>
<evidence type="ECO:0000259" key="6">
    <source>
        <dbReference type="Pfam" id="PF00675"/>
    </source>
</evidence>
<dbReference type="GO" id="GO:0046872">
    <property type="term" value="F:metal ion binding"/>
    <property type="evidence" value="ECO:0007669"/>
    <property type="project" value="InterPro"/>
</dbReference>
<dbReference type="InterPro" id="IPR011249">
    <property type="entry name" value="Metalloenz_LuxS/M16"/>
</dbReference>
<organism evidence="8 9">
    <name type="scientific">Litorimonas cladophorae</name>
    <dbReference type="NCBI Taxonomy" id="1220491"/>
    <lineage>
        <taxon>Bacteria</taxon>
        <taxon>Pseudomonadati</taxon>
        <taxon>Pseudomonadota</taxon>
        <taxon>Alphaproteobacteria</taxon>
        <taxon>Maricaulales</taxon>
        <taxon>Robiginitomaculaceae</taxon>
    </lineage>
</organism>
<name>A0A918KJ67_9PROT</name>
<feature type="domain" description="Peptidase M16 C-terminal" evidence="7">
    <location>
        <begin position="220"/>
        <end position="396"/>
    </location>
</feature>
<reference evidence="8 9" key="1">
    <citation type="journal article" date="2014" name="Int. J. Syst. Evol. Microbiol.">
        <title>Complete genome sequence of Corynebacterium casei LMG S-19264T (=DSM 44701T), isolated from a smear-ripened cheese.</title>
        <authorList>
            <consortium name="US DOE Joint Genome Institute (JGI-PGF)"/>
            <person name="Walter F."/>
            <person name="Albersmeier A."/>
            <person name="Kalinowski J."/>
            <person name="Ruckert C."/>
        </authorList>
    </citation>
    <scope>NUCLEOTIDE SEQUENCE [LARGE SCALE GENOMIC DNA]</scope>
    <source>
        <strain evidence="8 9">KCTC 23968</strain>
    </source>
</reference>
<feature type="domain" description="Peptidase M16 C-terminal" evidence="7">
    <location>
        <begin position="696"/>
        <end position="870"/>
    </location>
</feature>
<evidence type="ECO:0000313" key="8">
    <source>
        <dbReference type="EMBL" id="GGX65373.1"/>
    </source>
</evidence>
<dbReference type="Gene3D" id="3.30.830.10">
    <property type="entry name" value="Metalloenzyme, LuxS/M16 peptidase-like"/>
    <property type="match status" value="4"/>
</dbReference>
<keyword evidence="5" id="KW-0482">Metalloprotease</keyword>
<dbReference type="InterPro" id="IPR007863">
    <property type="entry name" value="Peptidase_M16_C"/>
</dbReference>
<dbReference type="InterPro" id="IPR050626">
    <property type="entry name" value="Peptidase_M16"/>
</dbReference>
<dbReference type="GO" id="GO:0008237">
    <property type="term" value="F:metallopeptidase activity"/>
    <property type="evidence" value="ECO:0007669"/>
    <property type="project" value="UniProtKB-KW"/>
</dbReference>
<dbReference type="EMBL" id="BMYV01000001">
    <property type="protein sequence ID" value="GGX65373.1"/>
    <property type="molecule type" value="Genomic_DNA"/>
</dbReference>
<dbReference type="SUPFAM" id="SSF63411">
    <property type="entry name" value="LuxS/MPP-like metallohydrolase"/>
    <property type="match status" value="4"/>
</dbReference>
<keyword evidence="2" id="KW-0645">Protease</keyword>
<comment type="similarity">
    <text evidence="1">Belongs to the peptidase M16 family.</text>
</comment>
<proteinExistence type="inferred from homology"/>
<protein>
    <submittedName>
        <fullName evidence="8">Peptidase M16</fullName>
    </submittedName>
</protein>
<dbReference type="AlphaFoldDB" id="A0A918KJ67"/>
<dbReference type="Pfam" id="PF00675">
    <property type="entry name" value="Peptidase_M16"/>
    <property type="match status" value="1"/>
</dbReference>
<dbReference type="GO" id="GO:0006508">
    <property type="term" value="P:proteolysis"/>
    <property type="evidence" value="ECO:0007669"/>
    <property type="project" value="UniProtKB-KW"/>
</dbReference>
<dbReference type="Proteomes" id="UP000600865">
    <property type="component" value="Unassembled WGS sequence"/>
</dbReference>
<evidence type="ECO:0000256" key="2">
    <source>
        <dbReference type="ARBA" id="ARBA00022670"/>
    </source>
</evidence>
<keyword evidence="3" id="KW-0378">Hydrolase</keyword>
<dbReference type="InterPro" id="IPR011765">
    <property type="entry name" value="Pept_M16_N"/>
</dbReference>
<dbReference type="PROSITE" id="PS51257">
    <property type="entry name" value="PROKAR_LIPOPROTEIN"/>
    <property type="match status" value="1"/>
</dbReference>
<dbReference type="PANTHER" id="PTHR43690:SF35">
    <property type="entry name" value="NON-CATALYTIC MEMBER OF PEPTIDASE SUBFAMILY M16B-RELATED"/>
    <property type="match status" value="1"/>
</dbReference>
<evidence type="ECO:0000256" key="1">
    <source>
        <dbReference type="ARBA" id="ARBA00007261"/>
    </source>
</evidence>
<gene>
    <name evidence="8" type="ORF">GCM10011309_14540</name>
</gene>